<dbReference type="GO" id="GO:0005524">
    <property type="term" value="F:ATP binding"/>
    <property type="evidence" value="ECO:0007669"/>
    <property type="project" value="InterPro"/>
</dbReference>
<sequence length="356" mass="38587">MTVWLDDGDSALDVIDALALSPFATGAQPWSRSASVERVLPDAPLMPSGGRVVRAAHEEDGRDSRLIEGEGWTLRVIRWKDRSATVHVSAVSEELATSVVAETVRDAAAPAPEAAHVEIGFWWRTERGGRRRERPITAMPWARIAGNYSRAAGGQLDRLMRLTRDDVSGRLLLLHGAPGTGKTTLLRSLAREWRDWCQVDCVLDPERLFHDPGYLMEVAIGFGEPGDGPSGEETKWRLLVLEDCDELIRAGAKAASGQGLSRLLNLTDGLLGQGRDVLVAITTNEDLSRLHPAVVRPGRCLARVEVGPLPREEAASWLGSDQGIGPDGATLAELYALRNGQSMPSPSPQESTGLYL</sequence>
<dbReference type="AlphaFoldDB" id="A0A366LZQ8"/>
<feature type="domain" description="AAA+ ATPase" evidence="1">
    <location>
        <begin position="168"/>
        <end position="311"/>
    </location>
</feature>
<dbReference type="InterPro" id="IPR003959">
    <property type="entry name" value="ATPase_AAA_core"/>
</dbReference>
<evidence type="ECO:0000313" key="3">
    <source>
        <dbReference type="Proteomes" id="UP000253303"/>
    </source>
</evidence>
<dbReference type="SMART" id="SM00382">
    <property type="entry name" value="AAA"/>
    <property type="match status" value="1"/>
</dbReference>
<protein>
    <submittedName>
        <fullName evidence="2">ATPase</fullName>
    </submittedName>
</protein>
<dbReference type="InterPro" id="IPR027417">
    <property type="entry name" value="P-loop_NTPase"/>
</dbReference>
<keyword evidence="3" id="KW-1185">Reference proteome</keyword>
<dbReference type="EMBL" id="QMEY01000005">
    <property type="protein sequence ID" value="RBQ19468.1"/>
    <property type="molecule type" value="Genomic_DNA"/>
</dbReference>
<dbReference type="InterPro" id="IPR045969">
    <property type="entry name" value="DUF5925"/>
</dbReference>
<dbReference type="OrthoDB" id="9806903at2"/>
<organism evidence="2 3">
    <name type="scientific">Spongiactinospora rosea</name>
    <dbReference type="NCBI Taxonomy" id="2248750"/>
    <lineage>
        <taxon>Bacteria</taxon>
        <taxon>Bacillati</taxon>
        <taxon>Actinomycetota</taxon>
        <taxon>Actinomycetes</taxon>
        <taxon>Streptosporangiales</taxon>
        <taxon>Streptosporangiaceae</taxon>
        <taxon>Spongiactinospora</taxon>
    </lineage>
</organism>
<proteinExistence type="predicted"/>
<dbReference type="Gene3D" id="3.40.50.300">
    <property type="entry name" value="P-loop containing nucleotide triphosphate hydrolases"/>
    <property type="match status" value="1"/>
</dbReference>
<dbReference type="InterPro" id="IPR003593">
    <property type="entry name" value="AAA+_ATPase"/>
</dbReference>
<reference evidence="2 3" key="1">
    <citation type="submission" date="2018-06" db="EMBL/GenBank/DDBJ databases">
        <title>Sphaerisporangium craniellae sp. nov., isolated from a marine sponge in the South China Sea.</title>
        <authorList>
            <person name="Li L."/>
        </authorList>
    </citation>
    <scope>NUCLEOTIDE SEQUENCE [LARGE SCALE GENOMIC DNA]</scope>
    <source>
        <strain evidence="2 3">LHW63015</strain>
    </source>
</reference>
<evidence type="ECO:0000313" key="2">
    <source>
        <dbReference type="EMBL" id="RBQ19468.1"/>
    </source>
</evidence>
<dbReference type="Pfam" id="PF00004">
    <property type="entry name" value="AAA"/>
    <property type="match status" value="1"/>
</dbReference>
<dbReference type="Proteomes" id="UP000253303">
    <property type="component" value="Unassembled WGS sequence"/>
</dbReference>
<accession>A0A366LZQ8</accession>
<evidence type="ECO:0000259" key="1">
    <source>
        <dbReference type="SMART" id="SM00382"/>
    </source>
</evidence>
<dbReference type="SUPFAM" id="SSF52540">
    <property type="entry name" value="P-loop containing nucleoside triphosphate hydrolases"/>
    <property type="match status" value="1"/>
</dbReference>
<comment type="caution">
    <text evidence="2">The sequence shown here is derived from an EMBL/GenBank/DDBJ whole genome shotgun (WGS) entry which is preliminary data.</text>
</comment>
<gene>
    <name evidence="2" type="ORF">DP939_15270</name>
</gene>
<dbReference type="Pfam" id="PF19347">
    <property type="entry name" value="DUF5925"/>
    <property type="match status" value="1"/>
</dbReference>
<name>A0A366LZQ8_9ACTN</name>
<dbReference type="GO" id="GO:0016887">
    <property type="term" value="F:ATP hydrolysis activity"/>
    <property type="evidence" value="ECO:0007669"/>
    <property type="project" value="InterPro"/>
</dbReference>